<dbReference type="PROSITE" id="PS50109">
    <property type="entry name" value="HIS_KIN"/>
    <property type="match status" value="1"/>
</dbReference>
<keyword evidence="9" id="KW-0472">Membrane</keyword>
<keyword evidence="3" id="KW-0597">Phosphoprotein</keyword>
<dbReference type="SUPFAM" id="SSF55874">
    <property type="entry name" value="ATPase domain of HSP90 chaperone/DNA topoisomerase II/histidine kinase"/>
    <property type="match status" value="1"/>
</dbReference>
<dbReference type="eggNOG" id="COG3852">
    <property type="taxonomic scope" value="Bacteria"/>
</dbReference>
<keyword evidence="7" id="KW-0067">ATP-binding</keyword>
<dbReference type="InterPro" id="IPR005467">
    <property type="entry name" value="His_kinase_dom"/>
</dbReference>
<dbReference type="CDD" id="cd00130">
    <property type="entry name" value="PAS"/>
    <property type="match status" value="1"/>
</dbReference>
<dbReference type="SMART" id="SM00091">
    <property type="entry name" value="PAS"/>
    <property type="match status" value="2"/>
</dbReference>
<dbReference type="InterPro" id="IPR000700">
    <property type="entry name" value="PAS-assoc_C"/>
</dbReference>
<dbReference type="InterPro" id="IPR003594">
    <property type="entry name" value="HATPase_dom"/>
</dbReference>
<feature type="domain" description="Histidine kinase" evidence="10">
    <location>
        <begin position="493"/>
        <end position="697"/>
    </location>
</feature>
<dbReference type="PATRIC" id="fig|768706.3.peg.4197"/>
<dbReference type="EMBL" id="CP003108">
    <property type="protein sequence ID" value="AET69581.1"/>
    <property type="molecule type" value="Genomic_DNA"/>
</dbReference>
<keyword evidence="9" id="KW-1133">Transmembrane helix</keyword>
<dbReference type="EC" id="2.7.13.3" evidence="2"/>
<dbReference type="CDD" id="cd00082">
    <property type="entry name" value="HisKA"/>
    <property type="match status" value="1"/>
</dbReference>
<dbReference type="InterPro" id="IPR031621">
    <property type="entry name" value="HisKA_7TM"/>
</dbReference>
<sequence length="712" mass="80968">MIVIITVYLICSSVYIFMGITILSKDPKSKINKIFFTVCLNLSLWAFCYALVSGSTSAERAAFYNRLSSLFWSSFSSQFLYLSIYLTENDKYLKKLWQHIALFVPAIISIYLYFIKQITVCEIVQVPYGWAFLSPKGKGLFWDNFYSINYIIYTLISIWLIVQFGKKSKLKRVRKQAKVLTYSIITALAIGSITDIVLPLSGIETMPKLALVSILIVIGGIWYSSSKYKLMTLSTESVVLDVLKIMNDGLIIADQDGKVLNANNGALRLLGYEKNEIRGLSIKSLFHYNLEQFTRGISNKSETEIISKNNEMIPVSISSSVLLDDFGDELGTVIIFQNITEIKEIQKQLSKAHEAIKEDNLRLHDLINSLPGLVIVLKENYEVRFVNRNYSSVFGVTEGKFCYEAAGKEPCKHCRLKEVFQKEHFDKMEELLFNNRIYEVTMRLIRDVDGSRLVVRTLYDVTDRKEAEQELLRLQTEMTHLERLNLVGQMAAGIAHEIRNPLTTVRGYLQLMGSKREFQSLEPTFKLMIDELDRANMIISDYLALAKKSDSERCYQNINEILHRLYPLLEADTYAQNKKIVFAPGPTRDILLNTEEISQLVLNLCRNGIEAMGAGGTITLRTYCEDNHVVFSVQDEGSGIQAEYMDRLGTPFFTTKENGTGLGLSICYSIVERHGATIDIHSTPRGTTFFVRFPIPNGTYILLNQEGTINVR</sequence>
<protein>
    <recommendedName>
        <fullName evidence="2">histidine kinase</fullName>
        <ecNumber evidence="2">2.7.13.3</ecNumber>
    </recommendedName>
</protein>
<dbReference type="KEGG" id="dor:Desor_4144"/>
<dbReference type="GO" id="GO:0005524">
    <property type="term" value="F:ATP binding"/>
    <property type="evidence" value="ECO:0007669"/>
    <property type="project" value="UniProtKB-KW"/>
</dbReference>
<keyword evidence="9" id="KW-0812">Transmembrane</keyword>
<evidence type="ECO:0000256" key="8">
    <source>
        <dbReference type="ARBA" id="ARBA00023012"/>
    </source>
</evidence>
<evidence type="ECO:0000256" key="9">
    <source>
        <dbReference type="SAM" id="Phobius"/>
    </source>
</evidence>
<dbReference type="PROSITE" id="PS50112">
    <property type="entry name" value="PAS"/>
    <property type="match status" value="1"/>
</dbReference>
<dbReference type="InterPro" id="IPR000014">
    <property type="entry name" value="PAS"/>
</dbReference>
<dbReference type="InterPro" id="IPR004358">
    <property type="entry name" value="Sig_transdc_His_kin-like_C"/>
</dbReference>
<dbReference type="eggNOG" id="COG3290">
    <property type="taxonomic scope" value="Bacteria"/>
</dbReference>
<dbReference type="STRING" id="768706.Desor_4144"/>
<dbReference type="Pfam" id="PF13426">
    <property type="entry name" value="PAS_9"/>
    <property type="match status" value="1"/>
</dbReference>
<feature type="transmembrane region" description="Helical" evidence="9">
    <location>
        <begin position="6"/>
        <end position="23"/>
    </location>
</feature>
<dbReference type="InterPro" id="IPR036890">
    <property type="entry name" value="HATPase_C_sf"/>
</dbReference>
<proteinExistence type="predicted"/>
<dbReference type="SUPFAM" id="SSF47384">
    <property type="entry name" value="Homodimeric domain of signal transducing histidine kinase"/>
    <property type="match status" value="1"/>
</dbReference>
<feature type="transmembrane region" description="Helical" evidence="9">
    <location>
        <begin position="64"/>
        <end position="84"/>
    </location>
</feature>
<dbReference type="Gene3D" id="3.30.450.20">
    <property type="entry name" value="PAS domain"/>
    <property type="match status" value="2"/>
</dbReference>
<evidence type="ECO:0000259" key="11">
    <source>
        <dbReference type="PROSITE" id="PS50112"/>
    </source>
</evidence>
<dbReference type="PROSITE" id="PS50113">
    <property type="entry name" value="PAC"/>
    <property type="match status" value="1"/>
</dbReference>
<dbReference type="InterPro" id="IPR003661">
    <property type="entry name" value="HisK_dim/P_dom"/>
</dbReference>
<evidence type="ECO:0000313" key="14">
    <source>
        <dbReference type="Proteomes" id="UP000006346"/>
    </source>
</evidence>
<comment type="catalytic activity">
    <reaction evidence="1">
        <text>ATP + protein L-histidine = ADP + protein N-phospho-L-histidine.</text>
        <dbReference type="EC" id="2.7.13.3"/>
    </reaction>
</comment>
<keyword evidence="14" id="KW-1185">Reference proteome</keyword>
<feature type="domain" description="PAC" evidence="12">
    <location>
        <begin position="299"/>
        <end position="351"/>
    </location>
</feature>
<feature type="transmembrane region" description="Helical" evidence="9">
    <location>
        <begin position="35"/>
        <end position="52"/>
    </location>
</feature>
<dbReference type="PANTHER" id="PTHR43065">
    <property type="entry name" value="SENSOR HISTIDINE KINASE"/>
    <property type="match status" value="1"/>
</dbReference>
<evidence type="ECO:0000256" key="3">
    <source>
        <dbReference type="ARBA" id="ARBA00022553"/>
    </source>
</evidence>
<dbReference type="InterPro" id="IPR036097">
    <property type="entry name" value="HisK_dim/P_sf"/>
</dbReference>
<dbReference type="PRINTS" id="PR00344">
    <property type="entry name" value="BCTRLSENSOR"/>
</dbReference>
<name>G7WH73_DESOD</name>
<dbReference type="NCBIfam" id="TIGR00229">
    <property type="entry name" value="sensory_box"/>
    <property type="match status" value="1"/>
</dbReference>
<evidence type="ECO:0000259" key="10">
    <source>
        <dbReference type="PROSITE" id="PS50109"/>
    </source>
</evidence>
<feature type="transmembrane region" description="Helical" evidence="9">
    <location>
        <begin position="177"/>
        <end position="200"/>
    </location>
</feature>
<dbReference type="InterPro" id="IPR035965">
    <property type="entry name" value="PAS-like_dom_sf"/>
</dbReference>
<dbReference type="Pfam" id="PF00512">
    <property type="entry name" value="HisKA"/>
    <property type="match status" value="1"/>
</dbReference>
<dbReference type="HOGENOM" id="CLU_387692_0_0_9"/>
<evidence type="ECO:0000256" key="1">
    <source>
        <dbReference type="ARBA" id="ARBA00000085"/>
    </source>
</evidence>
<reference evidence="14" key="1">
    <citation type="submission" date="2011-11" db="EMBL/GenBank/DDBJ databases">
        <title>Complete sequence of Desulfosporosinus orientis DSM 765.</title>
        <authorList>
            <person name="Lucas S."/>
            <person name="Han J."/>
            <person name="Lapidus A."/>
            <person name="Cheng J.-F."/>
            <person name="Goodwin L."/>
            <person name="Pitluck S."/>
            <person name="Peters L."/>
            <person name="Ovchinnikova G."/>
            <person name="Teshima H."/>
            <person name="Detter J.C."/>
            <person name="Han C."/>
            <person name="Tapia R."/>
            <person name="Land M."/>
            <person name="Hauser L."/>
            <person name="Kyrpides N."/>
            <person name="Ivanova N."/>
            <person name="Pagani I."/>
            <person name="Pester M."/>
            <person name="Spring S."/>
            <person name="Ollivier B."/>
            <person name="Rattei T."/>
            <person name="Klenk H.-P."/>
            <person name="Wagner M."/>
            <person name="Loy A."/>
            <person name="Woyke T."/>
        </authorList>
    </citation>
    <scope>NUCLEOTIDE SEQUENCE [LARGE SCALE GENOMIC DNA]</scope>
    <source>
        <strain evidence="14">ATCC 19365 / DSM 765 / NCIMB 8382 / VKM B-1628</strain>
    </source>
</reference>
<evidence type="ECO:0000256" key="4">
    <source>
        <dbReference type="ARBA" id="ARBA00022679"/>
    </source>
</evidence>
<evidence type="ECO:0000256" key="5">
    <source>
        <dbReference type="ARBA" id="ARBA00022741"/>
    </source>
</evidence>
<dbReference type="PANTHER" id="PTHR43065:SF46">
    <property type="entry name" value="C4-DICARBOXYLATE TRANSPORT SENSOR PROTEIN DCTB"/>
    <property type="match status" value="1"/>
</dbReference>
<dbReference type="Pfam" id="PF02518">
    <property type="entry name" value="HATPase_c"/>
    <property type="match status" value="1"/>
</dbReference>
<dbReference type="SMART" id="SM00388">
    <property type="entry name" value="HisKA"/>
    <property type="match status" value="1"/>
</dbReference>
<keyword evidence="8" id="KW-0902">Two-component regulatory system</keyword>
<dbReference type="RefSeq" id="WP_014186388.1">
    <property type="nucleotide sequence ID" value="NC_016584.1"/>
</dbReference>
<feature type="transmembrane region" description="Helical" evidence="9">
    <location>
        <begin position="96"/>
        <end position="115"/>
    </location>
</feature>
<gene>
    <name evidence="13" type="ordered locus">Desor_4144</name>
</gene>
<evidence type="ECO:0000256" key="6">
    <source>
        <dbReference type="ARBA" id="ARBA00022777"/>
    </source>
</evidence>
<reference evidence="13 14" key="2">
    <citation type="journal article" date="2012" name="J. Bacteriol.">
        <title>Complete genome sequences of Desulfosporosinus orientis DSM765T, Desulfosporosinus youngiae DSM17734T, Desulfosporosinus meridiei DSM13257T, and Desulfosporosinus acidiphilus DSM22704T.</title>
        <authorList>
            <person name="Pester M."/>
            <person name="Brambilla E."/>
            <person name="Alazard D."/>
            <person name="Rattei T."/>
            <person name="Weinmaier T."/>
            <person name="Han J."/>
            <person name="Lucas S."/>
            <person name="Lapidus A."/>
            <person name="Cheng J.F."/>
            <person name="Goodwin L."/>
            <person name="Pitluck S."/>
            <person name="Peters L."/>
            <person name="Ovchinnikova G."/>
            <person name="Teshima H."/>
            <person name="Detter J.C."/>
            <person name="Han C.S."/>
            <person name="Tapia R."/>
            <person name="Land M.L."/>
            <person name="Hauser L."/>
            <person name="Kyrpides N.C."/>
            <person name="Ivanova N.N."/>
            <person name="Pagani I."/>
            <person name="Huntmann M."/>
            <person name="Wei C.L."/>
            <person name="Davenport K.W."/>
            <person name="Daligault H."/>
            <person name="Chain P.S."/>
            <person name="Chen A."/>
            <person name="Mavromatis K."/>
            <person name="Markowitz V."/>
            <person name="Szeto E."/>
            <person name="Mikhailova N."/>
            <person name="Pati A."/>
            <person name="Wagner M."/>
            <person name="Woyke T."/>
            <person name="Ollivier B."/>
            <person name="Klenk H.P."/>
            <person name="Spring S."/>
            <person name="Loy A."/>
        </authorList>
    </citation>
    <scope>NUCLEOTIDE SEQUENCE [LARGE SCALE GENOMIC DNA]</scope>
    <source>
        <strain evidence="14">ATCC 19365 / DSM 765 / NCIMB 8382 / VKM B-1628</strain>
    </source>
</reference>
<feature type="transmembrane region" description="Helical" evidence="9">
    <location>
        <begin position="206"/>
        <end position="224"/>
    </location>
</feature>
<feature type="transmembrane region" description="Helical" evidence="9">
    <location>
        <begin position="145"/>
        <end position="165"/>
    </location>
</feature>
<dbReference type="AlphaFoldDB" id="G7WH73"/>
<keyword evidence="6" id="KW-0418">Kinase</keyword>
<keyword evidence="5" id="KW-0547">Nucleotide-binding</keyword>
<organism evidence="13 14">
    <name type="scientific">Desulfosporosinus orientis (strain ATCC 19365 / DSM 765 / NCIMB 8382 / VKM B-1628 / Singapore I)</name>
    <name type="common">Desulfotomaculum orientis</name>
    <dbReference type="NCBI Taxonomy" id="768706"/>
    <lineage>
        <taxon>Bacteria</taxon>
        <taxon>Bacillati</taxon>
        <taxon>Bacillota</taxon>
        <taxon>Clostridia</taxon>
        <taxon>Eubacteriales</taxon>
        <taxon>Desulfitobacteriaceae</taxon>
        <taxon>Desulfosporosinus</taxon>
    </lineage>
</organism>
<evidence type="ECO:0000256" key="2">
    <source>
        <dbReference type="ARBA" id="ARBA00012438"/>
    </source>
</evidence>
<accession>G7WH73</accession>
<dbReference type="Gene3D" id="3.30.565.10">
    <property type="entry name" value="Histidine kinase-like ATPase, C-terminal domain"/>
    <property type="match status" value="1"/>
</dbReference>
<evidence type="ECO:0000313" key="13">
    <source>
        <dbReference type="EMBL" id="AET69581.1"/>
    </source>
</evidence>
<dbReference type="Pfam" id="PF16927">
    <property type="entry name" value="HisKA_7TM"/>
    <property type="match status" value="1"/>
</dbReference>
<evidence type="ECO:0000259" key="12">
    <source>
        <dbReference type="PROSITE" id="PS50113"/>
    </source>
</evidence>
<feature type="domain" description="PAS" evidence="11">
    <location>
        <begin position="235"/>
        <end position="287"/>
    </location>
</feature>
<dbReference type="SUPFAM" id="SSF55785">
    <property type="entry name" value="PYP-like sensor domain (PAS domain)"/>
    <property type="match status" value="2"/>
</dbReference>
<evidence type="ECO:0000256" key="7">
    <source>
        <dbReference type="ARBA" id="ARBA00022840"/>
    </source>
</evidence>
<dbReference type="SMART" id="SM00387">
    <property type="entry name" value="HATPase_c"/>
    <property type="match status" value="1"/>
</dbReference>
<dbReference type="Gene3D" id="1.10.287.130">
    <property type="match status" value="1"/>
</dbReference>
<dbReference type="GO" id="GO:0000155">
    <property type="term" value="F:phosphorelay sensor kinase activity"/>
    <property type="evidence" value="ECO:0007669"/>
    <property type="project" value="InterPro"/>
</dbReference>
<keyword evidence="4" id="KW-0808">Transferase</keyword>
<dbReference type="Proteomes" id="UP000006346">
    <property type="component" value="Chromosome"/>
</dbReference>